<feature type="region of interest" description="Disordered" evidence="9">
    <location>
        <begin position="223"/>
        <end position="282"/>
    </location>
</feature>
<dbReference type="GeneID" id="106160691"/>
<feature type="domain" description="Sushi" evidence="10">
    <location>
        <begin position="54"/>
        <end position="121"/>
    </location>
</feature>
<accession>A0A1S3I613</accession>
<dbReference type="RefSeq" id="XP_013392814.1">
    <property type="nucleotide sequence ID" value="XM_013537360.1"/>
</dbReference>
<keyword evidence="2" id="KW-0812">Transmembrane</keyword>
<dbReference type="AlphaFoldDB" id="A0A1S3I613"/>
<evidence type="ECO:0000256" key="5">
    <source>
        <dbReference type="ARBA" id="ARBA00023136"/>
    </source>
</evidence>
<dbReference type="CDD" id="cd00033">
    <property type="entry name" value="CCP"/>
    <property type="match status" value="1"/>
</dbReference>
<comment type="caution">
    <text evidence="8">Lacks conserved residue(s) required for the propagation of feature annotation.</text>
</comment>
<dbReference type="InterPro" id="IPR051836">
    <property type="entry name" value="Kremen_rcpt"/>
</dbReference>
<dbReference type="PANTHER" id="PTHR24269:SF16">
    <property type="entry name" value="PROTEIN SLG1"/>
    <property type="match status" value="1"/>
</dbReference>
<dbReference type="InterPro" id="IPR035976">
    <property type="entry name" value="Sushi/SCR/CCP_sf"/>
</dbReference>
<dbReference type="PANTHER" id="PTHR24269">
    <property type="entry name" value="KREMEN PROTEIN"/>
    <property type="match status" value="1"/>
</dbReference>
<dbReference type="PROSITE" id="PS51212">
    <property type="entry name" value="WSC"/>
    <property type="match status" value="1"/>
</dbReference>
<keyword evidence="6" id="KW-1015">Disulfide bond</keyword>
<dbReference type="GO" id="GO:0005886">
    <property type="term" value="C:plasma membrane"/>
    <property type="evidence" value="ECO:0007669"/>
    <property type="project" value="TreeGrafter"/>
</dbReference>
<dbReference type="KEGG" id="lak:106160691"/>
<proteinExistence type="predicted"/>
<protein>
    <submittedName>
        <fullName evidence="13">WSC domain-containing protein ARB_07867-like</fullName>
    </submittedName>
</protein>
<sequence length="282" mass="30359">MKSLNLTVNGAPLKGARYCRATCTGDRDQYCGGDYNVVSVYDVTMSSFTGLTKITCPKLNIPNGRIVYGSSSVNNLTFPEGAVSVTCNDGTVRLGYSRLTCVQKDDQTDPTWNRPAPVCEVIPGYLGCFRERYPEMKFDPSTVWTTDFMTATKCIKHCKGLEYNYAALEYGNICHCGNNELLYDAGAASVCNDKCKGNSTQICGDYKKLSIYQLNVKVTTIAPTTPAPTTEKPTPEPMKQTTAKATPTPKAPTPSLISSTEEPGSGEGSGEIIDLGMGSLIG</sequence>
<keyword evidence="8" id="KW-0768">Sushi</keyword>
<gene>
    <name evidence="13" type="primary">LOC106160691</name>
</gene>
<dbReference type="SMART" id="SM00321">
    <property type="entry name" value="WSC"/>
    <property type="match status" value="1"/>
</dbReference>
<evidence type="ECO:0000256" key="6">
    <source>
        <dbReference type="ARBA" id="ARBA00023157"/>
    </source>
</evidence>
<dbReference type="OrthoDB" id="6101150at2759"/>
<keyword evidence="5" id="KW-0472">Membrane</keyword>
<evidence type="ECO:0000256" key="9">
    <source>
        <dbReference type="SAM" id="MobiDB-lite"/>
    </source>
</evidence>
<evidence type="ECO:0000256" key="3">
    <source>
        <dbReference type="ARBA" id="ARBA00022729"/>
    </source>
</evidence>
<evidence type="ECO:0000313" key="13">
    <source>
        <dbReference type="RefSeq" id="XP_013392814.1"/>
    </source>
</evidence>
<reference evidence="13" key="1">
    <citation type="submission" date="2025-08" db="UniProtKB">
        <authorList>
            <consortium name="RefSeq"/>
        </authorList>
    </citation>
    <scope>IDENTIFICATION</scope>
    <source>
        <tissue evidence="13">Gonads</tissue>
    </source>
</reference>
<dbReference type="Pfam" id="PF01822">
    <property type="entry name" value="WSC"/>
    <property type="match status" value="1"/>
</dbReference>
<dbReference type="SUPFAM" id="SSF57535">
    <property type="entry name" value="Complement control module/SCR domain"/>
    <property type="match status" value="1"/>
</dbReference>
<keyword evidence="3" id="KW-0732">Signal</keyword>
<evidence type="ECO:0000256" key="8">
    <source>
        <dbReference type="PROSITE-ProRule" id="PRU00302"/>
    </source>
</evidence>
<evidence type="ECO:0000256" key="4">
    <source>
        <dbReference type="ARBA" id="ARBA00022989"/>
    </source>
</evidence>
<evidence type="ECO:0000256" key="2">
    <source>
        <dbReference type="ARBA" id="ARBA00022692"/>
    </source>
</evidence>
<dbReference type="InterPro" id="IPR002889">
    <property type="entry name" value="WSC_carb-bd"/>
</dbReference>
<evidence type="ECO:0000256" key="1">
    <source>
        <dbReference type="ARBA" id="ARBA00004167"/>
    </source>
</evidence>
<evidence type="ECO:0000256" key="7">
    <source>
        <dbReference type="ARBA" id="ARBA00023180"/>
    </source>
</evidence>
<keyword evidence="12" id="KW-1185">Reference proteome</keyword>
<evidence type="ECO:0000259" key="11">
    <source>
        <dbReference type="PROSITE" id="PS51212"/>
    </source>
</evidence>
<dbReference type="InParanoid" id="A0A1S3I613"/>
<feature type="domain" description="WSC" evidence="11">
    <location>
        <begin position="122"/>
        <end position="215"/>
    </location>
</feature>
<dbReference type="PROSITE" id="PS50923">
    <property type="entry name" value="SUSHI"/>
    <property type="match status" value="1"/>
</dbReference>
<dbReference type="SMART" id="SM00032">
    <property type="entry name" value="CCP"/>
    <property type="match status" value="1"/>
</dbReference>
<organism evidence="12 13">
    <name type="scientific">Lingula anatina</name>
    <name type="common">Brachiopod</name>
    <name type="synonym">Lingula unguis</name>
    <dbReference type="NCBI Taxonomy" id="7574"/>
    <lineage>
        <taxon>Eukaryota</taxon>
        <taxon>Metazoa</taxon>
        <taxon>Spiralia</taxon>
        <taxon>Lophotrochozoa</taxon>
        <taxon>Brachiopoda</taxon>
        <taxon>Linguliformea</taxon>
        <taxon>Lingulata</taxon>
        <taxon>Lingulida</taxon>
        <taxon>Linguloidea</taxon>
        <taxon>Lingulidae</taxon>
        <taxon>Lingula</taxon>
    </lineage>
</organism>
<dbReference type="InterPro" id="IPR000436">
    <property type="entry name" value="Sushi_SCR_CCP_dom"/>
</dbReference>
<evidence type="ECO:0000313" key="12">
    <source>
        <dbReference type="Proteomes" id="UP000085678"/>
    </source>
</evidence>
<keyword evidence="4" id="KW-1133">Transmembrane helix</keyword>
<comment type="subcellular location">
    <subcellularLocation>
        <location evidence="1">Membrane</location>
        <topology evidence="1">Single-pass membrane protein</topology>
    </subcellularLocation>
</comment>
<dbReference type="Proteomes" id="UP000085678">
    <property type="component" value="Unplaced"/>
</dbReference>
<dbReference type="STRING" id="7574.A0A1S3I613"/>
<keyword evidence="7" id="KW-0325">Glycoprotein</keyword>
<name>A0A1S3I613_LINAN</name>
<evidence type="ECO:0000259" key="10">
    <source>
        <dbReference type="PROSITE" id="PS50923"/>
    </source>
</evidence>
<dbReference type="Pfam" id="PF00084">
    <property type="entry name" value="Sushi"/>
    <property type="match status" value="1"/>
</dbReference>
<feature type="compositionally biased region" description="Low complexity" evidence="9">
    <location>
        <begin position="223"/>
        <end position="248"/>
    </location>
</feature>
<dbReference type="Gene3D" id="2.10.70.10">
    <property type="entry name" value="Complement Module, domain 1"/>
    <property type="match status" value="1"/>
</dbReference>